<keyword evidence="5 7" id="KW-0472">Membrane</keyword>
<reference evidence="9 10" key="1">
    <citation type="submission" date="2017-06" db="EMBL/GenBank/DDBJ databases">
        <title>Draft genome sequence of anaerobic fermentative bacterium Anaeromicrobium sediminis DY2726D isolated from West Pacific Ocean sediments.</title>
        <authorList>
            <person name="Zeng X."/>
        </authorList>
    </citation>
    <scope>NUCLEOTIDE SEQUENCE [LARGE SCALE GENOMIC DNA]</scope>
    <source>
        <strain evidence="9 10">DY2726D</strain>
    </source>
</reference>
<keyword evidence="2" id="KW-1003">Cell membrane</keyword>
<dbReference type="OrthoDB" id="9806929at2"/>
<comment type="subcellular location">
    <subcellularLocation>
        <location evidence="1">Cell membrane</location>
        <topology evidence="1">Multi-pass membrane protein</topology>
    </subcellularLocation>
    <subcellularLocation>
        <location evidence="6">Membrane</location>
        <topology evidence="6">Multi-pass membrane protein</topology>
    </subcellularLocation>
</comment>
<keyword evidence="4 7" id="KW-1133">Transmembrane helix</keyword>
<dbReference type="EMBL" id="NIBG01000027">
    <property type="protein sequence ID" value="PAB57234.1"/>
    <property type="molecule type" value="Genomic_DNA"/>
</dbReference>
<evidence type="ECO:0000256" key="5">
    <source>
        <dbReference type="ARBA" id="ARBA00023136"/>
    </source>
</evidence>
<evidence type="ECO:0000256" key="1">
    <source>
        <dbReference type="ARBA" id="ARBA00004651"/>
    </source>
</evidence>
<evidence type="ECO:0000256" key="6">
    <source>
        <dbReference type="RuleBase" id="RU004057"/>
    </source>
</evidence>
<evidence type="ECO:0000259" key="8">
    <source>
        <dbReference type="Pfam" id="PF01618"/>
    </source>
</evidence>
<dbReference type="InterPro" id="IPR047055">
    <property type="entry name" value="MotA-like"/>
</dbReference>
<dbReference type="Proteomes" id="UP000216024">
    <property type="component" value="Unassembled WGS sequence"/>
</dbReference>
<dbReference type="Pfam" id="PF01618">
    <property type="entry name" value="MotA_ExbB"/>
    <property type="match status" value="1"/>
</dbReference>
<feature type="transmembrane region" description="Helical" evidence="7">
    <location>
        <begin position="12"/>
        <end position="31"/>
    </location>
</feature>
<evidence type="ECO:0000313" key="10">
    <source>
        <dbReference type="Proteomes" id="UP000216024"/>
    </source>
</evidence>
<dbReference type="GO" id="GO:0006935">
    <property type="term" value="P:chemotaxis"/>
    <property type="evidence" value="ECO:0007669"/>
    <property type="project" value="InterPro"/>
</dbReference>
<dbReference type="InterPro" id="IPR002898">
    <property type="entry name" value="MotA_ExbB_proton_chnl"/>
</dbReference>
<evidence type="ECO:0000256" key="4">
    <source>
        <dbReference type="ARBA" id="ARBA00022989"/>
    </source>
</evidence>
<keyword evidence="10" id="KW-1185">Reference proteome</keyword>
<proteinExistence type="inferred from homology"/>
<dbReference type="AlphaFoldDB" id="A0A267MCB9"/>
<comment type="caution">
    <text evidence="9">The sequence shown here is derived from an EMBL/GenBank/DDBJ whole genome shotgun (WGS) entry which is preliminary data.</text>
</comment>
<evidence type="ECO:0000256" key="3">
    <source>
        <dbReference type="ARBA" id="ARBA00022692"/>
    </source>
</evidence>
<dbReference type="GO" id="GO:0015031">
    <property type="term" value="P:protein transport"/>
    <property type="evidence" value="ECO:0007669"/>
    <property type="project" value="UniProtKB-KW"/>
</dbReference>
<gene>
    <name evidence="9" type="ORF">CCE28_19310</name>
</gene>
<evidence type="ECO:0000256" key="7">
    <source>
        <dbReference type="SAM" id="Phobius"/>
    </source>
</evidence>
<dbReference type="PANTHER" id="PTHR30433">
    <property type="entry name" value="CHEMOTAXIS PROTEIN MOTA"/>
    <property type="match status" value="1"/>
</dbReference>
<keyword evidence="6" id="KW-0813">Transport</keyword>
<feature type="transmembrane region" description="Helical" evidence="7">
    <location>
        <begin position="181"/>
        <end position="203"/>
    </location>
</feature>
<protein>
    <recommendedName>
        <fullName evidence="8">MotA/TolQ/ExbB proton channel domain-containing protein</fullName>
    </recommendedName>
</protein>
<feature type="domain" description="MotA/TolQ/ExbB proton channel" evidence="8">
    <location>
        <begin position="108"/>
        <end position="221"/>
    </location>
</feature>
<feature type="transmembrane region" description="Helical" evidence="7">
    <location>
        <begin position="37"/>
        <end position="60"/>
    </location>
</feature>
<organism evidence="9 10">
    <name type="scientific">Anaeromicrobium sediminis</name>
    <dbReference type="NCBI Taxonomy" id="1478221"/>
    <lineage>
        <taxon>Bacteria</taxon>
        <taxon>Bacillati</taxon>
        <taxon>Bacillota</taxon>
        <taxon>Clostridia</taxon>
        <taxon>Peptostreptococcales</taxon>
        <taxon>Thermotaleaceae</taxon>
        <taxon>Anaeromicrobium</taxon>
    </lineage>
</organism>
<keyword evidence="6" id="KW-0653">Protein transport</keyword>
<keyword evidence="3 7" id="KW-0812">Transmembrane</keyword>
<name>A0A267MCB9_9FIRM</name>
<sequence>MKSLNLNTKKNLILILLSGVVFHSLFTTVPTKALLNITALEIIVGGIALSILISFPFHVLMDTVKIIKNSIQTPIDYEKDILKLYDLSIKVKKDGLLGVSSYSDVESDIFLKDCLVLLRDYKNTASIENVIIKDIESRKMNLYKSINILKMISHVSPAFGLIGTLLGLIGLLSNMGEVNMIITNMASALVSTLYGSLIANFIATPLMGRVKNYIDNIILRYTIIKEGILSISENNSPRDVFDKMNVMLKEDKRLAYPARRGTSYERLIS</sequence>
<comment type="similarity">
    <text evidence="6">Belongs to the exbB/tolQ family.</text>
</comment>
<dbReference type="RefSeq" id="WP_095135467.1">
    <property type="nucleotide sequence ID" value="NZ_NIBG01000027.1"/>
</dbReference>
<accession>A0A267MCB9</accession>
<feature type="transmembrane region" description="Helical" evidence="7">
    <location>
        <begin position="148"/>
        <end position="169"/>
    </location>
</feature>
<dbReference type="GO" id="GO:0005886">
    <property type="term" value="C:plasma membrane"/>
    <property type="evidence" value="ECO:0007669"/>
    <property type="project" value="UniProtKB-SubCell"/>
</dbReference>
<dbReference type="GO" id="GO:0071978">
    <property type="term" value="P:bacterial-type flagellum-dependent swarming motility"/>
    <property type="evidence" value="ECO:0007669"/>
    <property type="project" value="InterPro"/>
</dbReference>
<evidence type="ECO:0000313" key="9">
    <source>
        <dbReference type="EMBL" id="PAB57234.1"/>
    </source>
</evidence>
<evidence type="ECO:0000256" key="2">
    <source>
        <dbReference type="ARBA" id="ARBA00022475"/>
    </source>
</evidence>